<dbReference type="InterPro" id="IPR003787">
    <property type="entry name" value="Sulphur_relay_DsrE/F-like"/>
</dbReference>
<evidence type="ECO:0000256" key="1">
    <source>
        <dbReference type="ARBA" id="ARBA00008984"/>
    </source>
</evidence>
<evidence type="ECO:0000313" key="4">
    <source>
        <dbReference type="Proteomes" id="UP000000448"/>
    </source>
</evidence>
<protein>
    <recommendedName>
        <fullName evidence="2">UPF0033 domain-containing protein</fullName>
    </recommendedName>
</protein>
<dbReference type="SUPFAM" id="SSF64307">
    <property type="entry name" value="SirA-like"/>
    <property type="match status" value="1"/>
</dbReference>
<evidence type="ECO:0000259" key="2">
    <source>
        <dbReference type="Pfam" id="PF01206"/>
    </source>
</evidence>
<dbReference type="RefSeq" id="WP_015902371.1">
    <property type="nucleotide sequence ID" value="NC_012115.1"/>
</dbReference>
<keyword evidence="4" id="KW-1185">Reference proteome</keyword>
<dbReference type="KEGG" id="nam:NAMH_1292"/>
<dbReference type="OrthoDB" id="9801500at2"/>
<dbReference type="InterPro" id="IPR001455">
    <property type="entry name" value="TusA-like"/>
</dbReference>
<dbReference type="InterPro" id="IPR019870">
    <property type="entry name" value="Se_metab_YedF"/>
</dbReference>
<comment type="similarity">
    <text evidence="1">Belongs to the sulfur carrier protein TusA family.</text>
</comment>
<dbReference type="NCBIfam" id="TIGR03527">
    <property type="entry name" value="selenium_YedF"/>
    <property type="match status" value="1"/>
</dbReference>
<organism evidence="3 4">
    <name type="scientific">Nautilia profundicola (strain ATCC BAA-1463 / DSM 18972 / AmH)</name>
    <dbReference type="NCBI Taxonomy" id="598659"/>
    <lineage>
        <taxon>Bacteria</taxon>
        <taxon>Pseudomonadati</taxon>
        <taxon>Campylobacterota</taxon>
        <taxon>Epsilonproteobacteria</taxon>
        <taxon>Nautiliales</taxon>
        <taxon>Nautiliaceae</taxon>
        <taxon>Nautilia</taxon>
    </lineage>
</organism>
<dbReference type="eggNOG" id="COG0425">
    <property type="taxonomic scope" value="Bacteria"/>
</dbReference>
<dbReference type="PANTHER" id="PTHR33279:SF6">
    <property type="entry name" value="SULFUR CARRIER PROTEIN YEDF-RELATED"/>
    <property type="match status" value="1"/>
</dbReference>
<dbReference type="AlphaFoldDB" id="B9L5P7"/>
<dbReference type="InterPro" id="IPR027396">
    <property type="entry name" value="DsrEFH-like"/>
</dbReference>
<feature type="domain" description="UPF0033" evidence="2">
    <location>
        <begin position="3"/>
        <end position="71"/>
    </location>
</feature>
<gene>
    <name evidence="3" type="ordered locus">NAMH_1292</name>
</gene>
<proteinExistence type="inferred from homology"/>
<accession>B9L5P7</accession>
<dbReference type="Gene3D" id="3.30.110.40">
    <property type="entry name" value="TusA-like domain"/>
    <property type="match status" value="1"/>
</dbReference>
<dbReference type="InterPro" id="IPR036868">
    <property type="entry name" value="TusA-like_sf"/>
</dbReference>
<dbReference type="HOGENOM" id="CLU_097491_0_0_7"/>
<dbReference type="Proteomes" id="UP000000448">
    <property type="component" value="Chromosome"/>
</dbReference>
<dbReference type="PANTHER" id="PTHR33279">
    <property type="entry name" value="SULFUR CARRIER PROTEIN YEDF-RELATED"/>
    <property type="match status" value="1"/>
</dbReference>
<dbReference type="EMBL" id="CP001279">
    <property type="protein sequence ID" value="ACM93319.1"/>
    <property type="molecule type" value="Genomic_DNA"/>
</dbReference>
<dbReference type="Pfam" id="PF01206">
    <property type="entry name" value="TusA"/>
    <property type="match status" value="1"/>
</dbReference>
<dbReference type="Pfam" id="PF02635">
    <property type="entry name" value="DsrE"/>
    <property type="match status" value="1"/>
</dbReference>
<dbReference type="STRING" id="598659.NAMH_1292"/>
<evidence type="ECO:0000313" key="3">
    <source>
        <dbReference type="EMBL" id="ACM93319.1"/>
    </source>
</evidence>
<reference evidence="3 4" key="1">
    <citation type="journal article" date="2009" name="PLoS Genet.">
        <title>Adaptations to submarine hydrothermal environments exemplified by the genome of Nautilia profundicola.</title>
        <authorList>
            <person name="Campbell B.J."/>
            <person name="Smith J.L."/>
            <person name="Hanson T.E."/>
            <person name="Klotz M.G."/>
            <person name="Stein L.Y."/>
            <person name="Lee C.K."/>
            <person name="Wu D."/>
            <person name="Robinson J.M."/>
            <person name="Khouri H.M."/>
            <person name="Eisen J.A."/>
            <person name="Cary S.C."/>
        </authorList>
    </citation>
    <scope>NUCLEOTIDE SEQUENCE [LARGE SCALE GENOMIC DNA]</scope>
    <source>
        <strain evidence="4">ATCC BAA-1463 / DSM 18972 / AmH</strain>
    </source>
</reference>
<dbReference type="SUPFAM" id="SSF75169">
    <property type="entry name" value="DsrEFH-like"/>
    <property type="match status" value="1"/>
</dbReference>
<dbReference type="CDD" id="cd03421">
    <property type="entry name" value="SirA_like_N"/>
    <property type="match status" value="1"/>
</dbReference>
<name>B9L5P7_NAUPA</name>
<dbReference type="Gene3D" id="3.40.1260.10">
    <property type="entry name" value="DsrEFH-like"/>
    <property type="match status" value="1"/>
</dbReference>
<sequence>MNKKIDCRNMACPQPVLETKKALEEMDEGILEVLVNSVSSVQNVKRYAMNNGFEPKVEELENGDTLITIVKGYECAIVADEEEEEKFLNKSLFIKTDKVGNGELGSILMKGFLKTTLEFKKLPKNIIFVNEGVFLTTKEENAEVIEILKEFEKRGVKIYSCGLCMNHYNIPAEDLKVGEIGNAYDTMDMLLHTEVISL</sequence>